<dbReference type="KEGG" id="rpon:G3256_15990"/>
<dbReference type="Proteomes" id="UP000503308">
    <property type="component" value="Chromosome"/>
</dbReference>
<dbReference type="SUPFAM" id="SSF53756">
    <property type="entry name" value="UDP-Glycosyltransferase/glycogen phosphorylase"/>
    <property type="match status" value="1"/>
</dbReference>
<dbReference type="EMBL" id="CP048788">
    <property type="protein sequence ID" value="QJF52563.1"/>
    <property type="molecule type" value="Genomic_DNA"/>
</dbReference>
<gene>
    <name evidence="2" type="ORF">G3256_15990</name>
</gene>
<proteinExistence type="predicted"/>
<dbReference type="GO" id="GO:0016758">
    <property type="term" value="F:hexosyltransferase activity"/>
    <property type="evidence" value="ECO:0007669"/>
    <property type="project" value="InterPro"/>
</dbReference>
<feature type="domain" description="Glycosyl transferase family 28 C-terminal" evidence="1">
    <location>
        <begin position="217"/>
        <end position="354"/>
    </location>
</feature>
<dbReference type="Gene3D" id="3.40.50.2000">
    <property type="entry name" value="Glycogen Phosphorylase B"/>
    <property type="match status" value="1"/>
</dbReference>
<dbReference type="PANTHER" id="PTHR21015">
    <property type="entry name" value="UDP-N-ACETYLGLUCOSAMINE--N-ACETYLMURAMYL-(PENTAPEPTIDE) PYROPHOSPHORYL-UNDECAPRENOL N-ACETYLGLUCOSAMINE TRANSFERASE 1"/>
    <property type="match status" value="1"/>
</dbReference>
<accession>A0A858SY36</accession>
<evidence type="ECO:0000313" key="3">
    <source>
        <dbReference type="Proteomes" id="UP000503308"/>
    </source>
</evidence>
<protein>
    <submittedName>
        <fullName evidence="2">Glycosyltransferase</fullName>
    </submittedName>
</protein>
<dbReference type="RefSeq" id="WP_169641783.1">
    <property type="nucleotide sequence ID" value="NZ_CP048788.1"/>
</dbReference>
<keyword evidence="3" id="KW-1185">Reference proteome</keyword>
<dbReference type="InterPro" id="IPR007235">
    <property type="entry name" value="Glyco_trans_28_C"/>
</dbReference>
<name>A0A858SY36_9RHOB</name>
<reference evidence="2 3" key="1">
    <citation type="submission" date="2020-02" db="EMBL/GenBank/DDBJ databases">
        <title>Genome sequence of Roseobacter ponti.</title>
        <authorList>
            <person name="Hollensteiner J."/>
            <person name="Schneider D."/>
            <person name="Poehlein A."/>
            <person name="Daniel R."/>
        </authorList>
    </citation>
    <scope>NUCLEOTIDE SEQUENCE [LARGE SCALE GENOMIC DNA]</scope>
    <source>
        <strain evidence="2 3">DSM 106830</strain>
    </source>
</reference>
<organism evidence="2 3">
    <name type="scientific">Roseobacter ponti</name>
    <dbReference type="NCBI Taxonomy" id="1891787"/>
    <lineage>
        <taxon>Bacteria</taxon>
        <taxon>Pseudomonadati</taxon>
        <taxon>Pseudomonadota</taxon>
        <taxon>Alphaproteobacteria</taxon>
        <taxon>Rhodobacterales</taxon>
        <taxon>Roseobacteraceae</taxon>
        <taxon>Roseobacter</taxon>
    </lineage>
</organism>
<dbReference type="Pfam" id="PF04101">
    <property type="entry name" value="Glyco_tran_28_C"/>
    <property type="match status" value="1"/>
</dbReference>
<evidence type="ECO:0000313" key="2">
    <source>
        <dbReference type="EMBL" id="QJF52563.1"/>
    </source>
</evidence>
<dbReference type="PANTHER" id="PTHR21015:SF28">
    <property type="entry name" value="SLL1722 PROTEIN"/>
    <property type="match status" value="1"/>
</dbReference>
<keyword evidence="2" id="KW-0808">Transferase</keyword>
<sequence>MKVMIVVTHLLGSGHLARALTLTRAFRASGHSVHLVSGGQHVPHLLKETGDVTELEPLRSDGVNFTRLLDRHGDVAGPKVFDDRIRVMLSRLDQIRPDVLITELFPFGRRVLRAEFTALLKAAHAMTPKPLICSSVRDILAPPSKPAKAAMADDITAQFYNAVLVHADPEITPLEMSWPVSGTLRPFLHYTGYVAADDAGPHPDRAGAGEILVSAGGGSVGDPVYEAALGAAALTPDRTWRLLAGGKDAEQRVARLAERAPANAIAEPARPDFRQMLRHVAVSVSMCGYNTALDILQAGTPAVFIPFDEGGEVEQGLRARALSRLDGIEVILTADLTHATLAAAVARVQRAPRRARRTDLSGGARRSVEIVAALRAGMT</sequence>
<evidence type="ECO:0000259" key="1">
    <source>
        <dbReference type="Pfam" id="PF04101"/>
    </source>
</evidence>
<dbReference type="AlphaFoldDB" id="A0A858SY36"/>